<proteinExistence type="predicted"/>
<dbReference type="InterPro" id="IPR000639">
    <property type="entry name" value="Epox_hydrolase-like"/>
</dbReference>
<organism evidence="3 4">
    <name type="scientific">Nesterenkonia xinjiangensis</name>
    <dbReference type="NCBI Taxonomy" id="225327"/>
    <lineage>
        <taxon>Bacteria</taxon>
        <taxon>Bacillati</taxon>
        <taxon>Actinomycetota</taxon>
        <taxon>Actinomycetes</taxon>
        <taxon>Micrococcales</taxon>
        <taxon>Micrococcaceae</taxon>
        <taxon>Nesterenkonia</taxon>
    </lineage>
</organism>
<feature type="domain" description="AB hydrolase-1" evidence="2">
    <location>
        <begin position="21"/>
        <end position="256"/>
    </location>
</feature>
<dbReference type="EMBL" id="JACCFY010000001">
    <property type="protein sequence ID" value="NYJ76810.1"/>
    <property type="molecule type" value="Genomic_DNA"/>
</dbReference>
<dbReference type="Pfam" id="PF12697">
    <property type="entry name" value="Abhydrolase_6"/>
    <property type="match status" value="1"/>
</dbReference>
<dbReference type="InterPro" id="IPR000073">
    <property type="entry name" value="AB_hydrolase_1"/>
</dbReference>
<gene>
    <name evidence="3" type="ORF">HNR09_000221</name>
</gene>
<dbReference type="GO" id="GO:0016787">
    <property type="term" value="F:hydrolase activity"/>
    <property type="evidence" value="ECO:0007669"/>
    <property type="project" value="UniProtKB-KW"/>
</dbReference>
<reference evidence="3 4" key="1">
    <citation type="submission" date="2020-07" db="EMBL/GenBank/DDBJ databases">
        <title>Sequencing the genomes of 1000 actinobacteria strains.</title>
        <authorList>
            <person name="Klenk H.-P."/>
        </authorList>
    </citation>
    <scope>NUCLEOTIDE SEQUENCE [LARGE SCALE GENOMIC DNA]</scope>
    <source>
        <strain evidence="3 4">DSM 15475</strain>
    </source>
</reference>
<evidence type="ECO:0000259" key="2">
    <source>
        <dbReference type="Pfam" id="PF12697"/>
    </source>
</evidence>
<sequence>MSISADFSLHTTTVGDSGSTVVFLHGLFGQGKNFTQIAKGLTPDHQSLLVDLPNHGRSDWTEQLDYPEMADLVAEELRAGVAADQPVHLVGHSMGGKVAMVLALRHPELIDRLVVVDIAPVATGGSMGQFEHLLGSLAELDLTQISSRGEADEQLQENIADPMIRGFLLQSLVRRDGGFGWLSNLDLLRAELDVIGGFPDLTDTQFTGPVLLIAGADSDYITEEHRSPMRTLFPQTHLLRINDAGHWVHADQPEVFTSVLRHFFAHQD</sequence>
<comment type="caution">
    <text evidence="3">The sequence shown here is derived from an EMBL/GenBank/DDBJ whole genome shotgun (WGS) entry which is preliminary data.</text>
</comment>
<evidence type="ECO:0000256" key="1">
    <source>
        <dbReference type="ARBA" id="ARBA00022801"/>
    </source>
</evidence>
<keyword evidence="4" id="KW-1185">Reference proteome</keyword>
<dbReference type="SUPFAM" id="SSF53474">
    <property type="entry name" value="alpha/beta-Hydrolases"/>
    <property type="match status" value="1"/>
</dbReference>
<protein>
    <submittedName>
        <fullName evidence="3">Pimeloyl-ACP methyl ester carboxylesterase</fullName>
    </submittedName>
</protein>
<dbReference type="InterPro" id="IPR029058">
    <property type="entry name" value="AB_hydrolase_fold"/>
</dbReference>
<keyword evidence="1" id="KW-0378">Hydrolase</keyword>
<dbReference type="PRINTS" id="PR00111">
    <property type="entry name" value="ABHYDROLASE"/>
</dbReference>
<name>A0A7Z0GIV6_9MICC</name>
<evidence type="ECO:0000313" key="4">
    <source>
        <dbReference type="Proteomes" id="UP000535437"/>
    </source>
</evidence>
<dbReference type="Gene3D" id="3.40.50.1820">
    <property type="entry name" value="alpha/beta hydrolase"/>
    <property type="match status" value="1"/>
</dbReference>
<accession>A0A7Z0GIV6</accession>
<dbReference type="PANTHER" id="PTHR46118:SF4">
    <property type="entry name" value="PROTEIN ABHD11"/>
    <property type="match status" value="1"/>
</dbReference>
<dbReference type="RefSeq" id="WP_179540375.1">
    <property type="nucleotide sequence ID" value="NZ_BAAALL010000010.1"/>
</dbReference>
<dbReference type="PRINTS" id="PR00412">
    <property type="entry name" value="EPOXHYDRLASE"/>
</dbReference>
<dbReference type="AlphaFoldDB" id="A0A7Z0GIV6"/>
<evidence type="ECO:0000313" key="3">
    <source>
        <dbReference type="EMBL" id="NYJ76810.1"/>
    </source>
</evidence>
<dbReference type="Proteomes" id="UP000535437">
    <property type="component" value="Unassembled WGS sequence"/>
</dbReference>
<dbReference type="PANTHER" id="PTHR46118">
    <property type="entry name" value="PROTEIN ABHD11"/>
    <property type="match status" value="1"/>
</dbReference>